<evidence type="ECO:0000313" key="1">
    <source>
        <dbReference type="EMBL" id="CAA2628812.1"/>
    </source>
</evidence>
<proteinExistence type="predicted"/>
<reference evidence="2" key="1">
    <citation type="submission" date="2020-02" db="EMBL/GenBank/DDBJ databases">
        <authorList>
            <person name="Scholz U."/>
            <person name="Mascher M."/>
            <person name="Fiebig A."/>
        </authorList>
    </citation>
    <scope>NUCLEOTIDE SEQUENCE</scope>
</reference>
<accession>A0A7I8L4N3</accession>
<evidence type="ECO:0000313" key="2">
    <source>
        <dbReference type="EMBL" id="CAA7404890.1"/>
    </source>
</evidence>
<name>A0A7I8L4N3_SPIIN</name>
<keyword evidence="3" id="KW-1185">Reference proteome</keyword>
<dbReference type="Proteomes" id="UP000663760">
    <property type="component" value="Chromosome 11"/>
</dbReference>
<organism evidence="2 3">
    <name type="scientific">Spirodela intermedia</name>
    <name type="common">Intermediate duckweed</name>
    <dbReference type="NCBI Taxonomy" id="51605"/>
    <lineage>
        <taxon>Eukaryota</taxon>
        <taxon>Viridiplantae</taxon>
        <taxon>Streptophyta</taxon>
        <taxon>Embryophyta</taxon>
        <taxon>Tracheophyta</taxon>
        <taxon>Spermatophyta</taxon>
        <taxon>Magnoliopsida</taxon>
        <taxon>Liliopsida</taxon>
        <taxon>Araceae</taxon>
        <taxon>Lemnoideae</taxon>
        <taxon>Spirodela</taxon>
    </lineage>
</organism>
<protein>
    <submittedName>
        <fullName evidence="2">Uncharacterized protein</fullName>
    </submittedName>
</protein>
<dbReference type="EMBL" id="LR743598">
    <property type="protein sequence ID" value="CAA2628812.1"/>
    <property type="molecule type" value="Genomic_DNA"/>
</dbReference>
<dbReference type="OrthoDB" id="1915169at2759"/>
<gene>
    <name evidence="1" type="ORF">SI7747_11014453</name>
    <name evidence="2" type="ORF">SI8410_11015568</name>
</gene>
<dbReference type="AlphaFoldDB" id="A0A7I8L4N3"/>
<dbReference type="EMBL" id="LR746274">
    <property type="protein sequence ID" value="CAA7404890.1"/>
    <property type="molecule type" value="Genomic_DNA"/>
</dbReference>
<sequence>MGVHRLRGALLFLPSDLQNWGIHVEMGGQCHTLDMHVLCGLRFKSPIPEETWCIIAFSFSSVRWPGRDELMPEEAIALMRRKILQRDVKVVVHEVLGCGKFYFHTVDLNQRVALIQWQLASNLQGTLVVSALIPAKLVTIHGHFIPDDSRNRALVRL</sequence>
<evidence type="ECO:0000313" key="3">
    <source>
        <dbReference type="Proteomes" id="UP000663760"/>
    </source>
</evidence>